<keyword evidence="2" id="KW-1185">Reference proteome</keyword>
<dbReference type="PROSITE" id="PS51318">
    <property type="entry name" value="TAT"/>
    <property type="match status" value="1"/>
</dbReference>
<dbReference type="AlphaFoldDB" id="A0A5C5WVH7"/>
<evidence type="ECO:0000313" key="2">
    <source>
        <dbReference type="Proteomes" id="UP000316598"/>
    </source>
</evidence>
<reference evidence="1 2" key="1">
    <citation type="submission" date="2019-02" db="EMBL/GenBank/DDBJ databases">
        <title>Deep-cultivation of Planctomycetes and their phenomic and genomic characterization uncovers novel biology.</title>
        <authorList>
            <person name="Wiegand S."/>
            <person name="Jogler M."/>
            <person name="Boedeker C."/>
            <person name="Pinto D."/>
            <person name="Vollmers J."/>
            <person name="Rivas-Marin E."/>
            <person name="Kohn T."/>
            <person name="Peeters S.H."/>
            <person name="Heuer A."/>
            <person name="Rast P."/>
            <person name="Oberbeckmann S."/>
            <person name="Bunk B."/>
            <person name="Jeske O."/>
            <person name="Meyerdierks A."/>
            <person name="Storesund J.E."/>
            <person name="Kallscheuer N."/>
            <person name="Luecker S."/>
            <person name="Lage O.M."/>
            <person name="Pohl T."/>
            <person name="Merkel B.J."/>
            <person name="Hornburger P."/>
            <person name="Mueller R.-W."/>
            <person name="Bruemmer F."/>
            <person name="Labrenz M."/>
            <person name="Spormann A.M."/>
            <person name="Op Den Camp H."/>
            <person name="Overmann J."/>
            <person name="Amann R."/>
            <person name="Jetten M.S.M."/>
            <person name="Mascher T."/>
            <person name="Medema M.H."/>
            <person name="Devos D.P."/>
            <person name="Kaster A.-K."/>
            <person name="Ovreas L."/>
            <person name="Rohde M."/>
            <person name="Galperin M.Y."/>
            <person name="Jogler C."/>
        </authorList>
    </citation>
    <scope>NUCLEOTIDE SEQUENCE [LARGE SCALE GENOMIC DNA]</scope>
    <source>
        <strain evidence="1 2">Pla22</strain>
    </source>
</reference>
<protein>
    <recommendedName>
        <fullName evidence="3">DUF1552 domain-containing protein</fullName>
    </recommendedName>
</protein>
<organism evidence="1 2">
    <name type="scientific">Rubripirellula amarantea</name>
    <dbReference type="NCBI Taxonomy" id="2527999"/>
    <lineage>
        <taxon>Bacteria</taxon>
        <taxon>Pseudomonadati</taxon>
        <taxon>Planctomycetota</taxon>
        <taxon>Planctomycetia</taxon>
        <taxon>Pirellulales</taxon>
        <taxon>Pirellulaceae</taxon>
        <taxon>Rubripirellula</taxon>
    </lineage>
</organism>
<dbReference type="InterPro" id="IPR011447">
    <property type="entry name" value="DUF1552"/>
</dbReference>
<evidence type="ECO:0008006" key="3">
    <source>
        <dbReference type="Google" id="ProtNLM"/>
    </source>
</evidence>
<name>A0A5C5WVH7_9BACT</name>
<dbReference type="EMBL" id="SJPI01000001">
    <property type="protein sequence ID" value="TWT54618.1"/>
    <property type="molecule type" value="Genomic_DNA"/>
</dbReference>
<dbReference type="OrthoDB" id="9146593at2"/>
<accession>A0A5C5WVH7</accession>
<dbReference type="InterPro" id="IPR006311">
    <property type="entry name" value="TAT_signal"/>
</dbReference>
<dbReference type="Proteomes" id="UP000316598">
    <property type="component" value="Unassembled WGS sequence"/>
</dbReference>
<comment type="caution">
    <text evidence="1">The sequence shown here is derived from an EMBL/GenBank/DDBJ whole genome shotgun (WGS) entry which is preliminary data.</text>
</comment>
<proteinExistence type="predicted"/>
<evidence type="ECO:0000313" key="1">
    <source>
        <dbReference type="EMBL" id="TWT54618.1"/>
    </source>
</evidence>
<dbReference type="RefSeq" id="WP_146514636.1">
    <property type="nucleotide sequence ID" value="NZ_SJPI01000001.1"/>
</dbReference>
<sequence>MNHFQRSLAINDSARIHRRQLLRGMGAAAIALPMLEAMGPTVGQRALGASNEEAPKRFVVMNAGLGFHAPHLFPQSPGQLKPSTPYLAAVQDNLDKITLLGGLSHPEQQGNNGHASSLTILTSAMRPGLAGFRNTISLDQLIAQHIGIQTRFPYLALSTRGGSSLSWTASGVSVPSESSPEKLFKALFFEGSSSQMADEIAAIKRGRSILDTVGSRARELETKVSRQDRRKLDEYLSSIRDLETRLQQSEGWVKRPKPKVNVESPVDIRDKDEAIERQRMLYDIIVLALQTDSTRTITFELGGLNSVPKIEGVSSDWHGLSHHGKDPTKIEELRLIEEAEFTVFNEFLSKLRAIDESGQSLLDETAVLFASNLGNASAHDWHNLPIVVAGGGYRHGQYVAHDSANNTPLANLFVSFAQRMGLELDTFGTSTAAGVKGLDT</sequence>
<dbReference type="Pfam" id="PF07586">
    <property type="entry name" value="HXXSHH"/>
    <property type="match status" value="1"/>
</dbReference>
<gene>
    <name evidence="1" type="ORF">Pla22_22680</name>
</gene>